<keyword evidence="3" id="KW-0378">Hydrolase</keyword>
<dbReference type="AlphaFoldDB" id="A0A2R5EVU9"/>
<evidence type="ECO:0000256" key="2">
    <source>
        <dbReference type="ARBA" id="ARBA00022723"/>
    </source>
</evidence>
<dbReference type="Proteomes" id="UP000245202">
    <property type="component" value="Unassembled WGS sequence"/>
</dbReference>
<name>A0A2R5EVU9_9BACL</name>
<keyword evidence="4" id="KW-0460">Magnesium</keyword>
<organism evidence="6 7">
    <name type="scientific">Paenibacillus agaridevorans</name>
    <dbReference type="NCBI Taxonomy" id="171404"/>
    <lineage>
        <taxon>Bacteria</taxon>
        <taxon>Bacillati</taxon>
        <taxon>Bacillota</taxon>
        <taxon>Bacilli</taxon>
        <taxon>Bacillales</taxon>
        <taxon>Paenibacillaceae</taxon>
        <taxon>Paenibacillus</taxon>
    </lineage>
</organism>
<proteinExistence type="predicted"/>
<gene>
    <name evidence="6" type="ORF">PAT3040_02477</name>
</gene>
<keyword evidence="7" id="KW-1185">Reference proteome</keyword>
<evidence type="ECO:0000256" key="4">
    <source>
        <dbReference type="ARBA" id="ARBA00022842"/>
    </source>
</evidence>
<dbReference type="PANTHER" id="PTHR31609">
    <property type="entry name" value="YDJC DEACETYLASE FAMILY MEMBER"/>
    <property type="match status" value="1"/>
</dbReference>
<dbReference type="SUPFAM" id="SSF88713">
    <property type="entry name" value="Glycoside hydrolase/deacetylase"/>
    <property type="match status" value="1"/>
</dbReference>
<dbReference type="GO" id="GO:0016787">
    <property type="term" value="F:hydrolase activity"/>
    <property type="evidence" value="ECO:0007669"/>
    <property type="project" value="UniProtKB-KW"/>
</dbReference>
<dbReference type="Gene3D" id="3.20.20.370">
    <property type="entry name" value="Glycoside hydrolase/deacetylase"/>
    <property type="match status" value="1"/>
</dbReference>
<evidence type="ECO:0000256" key="1">
    <source>
        <dbReference type="ARBA" id="ARBA00001946"/>
    </source>
</evidence>
<evidence type="ECO:0000313" key="6">
    <source>
        <dbReference type="EMBL" id="GBG07913.1"/>
    </source>
</evidence>
<dbReference type="PANTHER" id="PTHR31609:SF1">
    <property type="entry name" value="CARBOHYDRATE DEACETYLASE"/>
    <property type="match status" value="1"/>
</dbReference>
<comment type="cofactor">
    <cofactor evidence="1">
        <name>Mg(2+)</name>
        <dbReference type="ChEBI" id="CHEBI:18420"/>
    </cofactor>
</comment>
<dbReference type="InterPro" id="IPR011330">
    <property type="entry name" value="Glyco_hydro/deAcase_b/a-brl"/>
</dbReference>
<dbReference type="GO" id="GO:0005975">
    <property type="term" value="P:carbohydrate metabolic process"/>
    <property type="evidence" value="ECO:0007669"/>
    <property type="project" value="InterPro"/>
</dbReference>
<accession>A0A2R5EVU9</accession>
<dbReference type="RefSeq" id="WP_087569254.1">
    <property type="nucleotide sequence ID" value="NZ_BDQX01000116.1"/>
</dbReference>
<evidence type="ECO:0000256" key="5">
    <source>
        <dbReference type="ARBA" id="ARBA00023277"/>
    </source>
</evidence>
<dbReference type="EMBL" id="BDQX01000116">
    <property type="protein sequence ID" value="GBG07913.1"/>
    <property type="molecule type" value="Genomic_DNA"/>
</dbReference>
<dbReference type="Pfam" id="PF04794">
    <property type="entry name" value="YdjC"/>
    <property type="match status" value="1"/>
</dbReference>
<dbReference type="GO" id="GO:0019213">
    <property type="term" value="F:deacetylase activity"/>
    <property type="evidence" value="ECO:0007669"/>
    <property type="project" value="TreeGrafter"/>
</dbReference>
<sequence>MSLAQALGYKESDRLLLVNADDYGLNHSVNIAAQALLESGDISSATLMTPCAWAREAALWSAERPNLDVGIHFTFTSEWGPYKWGPVTTNADVSSLVTKEGYFHADSKSFEEHADGEQVKIELINQVERAIALGMQPSHADNHMGSLYGLQTGKHFMSQVLDVCAAYGLPFRLPRFVTTEPGQVAPPHVEEQARQVAALADSKGVVILDYLVGLPFRLEENETYDGFKSSMKALLSGLQPGVTELIIHPSVANEELNVFHLEPAKRVMEYDIFRDEEIKRHLKDEGVIMIRWSDLRKLQQERAGQGQ</sequence>
<comment type="caution">
    <text evidence="6">The sequence shown here is derived from an EMBL/GenBank/DDBJ whole genome shotgun (WGS) entry which is preliminary data.</text>
</comment>
<evidence type="ECO:0008006" key="8">
    <source>
        <dbReference type="Google" id="ProtNLM"/>
    </source>
</evidence>
<dbReference type="CDD" id="cd10802">
    <property type="entry name" value="YdjC_TTHB029_like"/>
    <property type="match status" value="1"/>
</dbReference>
<dbReference type="InterPro" id="IPR006879">
    <property type="entry name" value="YdjC-like"/>
</dbReference>
<protein>
    <recommendedName>
        <fullName evidence="8">ChbG/HpnK family deacetylase</fullName>
    </recommendedName>
</protein>
<dbReference type="GO" id="GO:0046872">
    <property type="term" value="F:metal ion binding"/>
    <property type="evidence" value="ECO:0007669"/>
    <property type="project" value="UniProtKB-KW"/>
</dbReference>
<keyword evidence="2" id="KW-0479">Metal-binding</keyword>
<reference evidence="6 7" key="1">
    <citation type="submission" date="2017-08" db="EMBL/GenBank/DDBJ databases">
        <title>Substantial Increase in Enzyme Production by Combined Drug-Resistance Mutations in Paenibacillus agaridevorans.</title>
        <authorList>
            <person name="Tanaka Y."/>
            <person name="Funane K."/>
            <person name="Hosaka T."/>
            <person name="Shiwa Y."/>
            <person name="Fujita N."/>
            <person name="Miyazaki T."/>
            <person name="Yoshikawa H."/>
            <person name="Murakami K."/>
            <person name="Kasahara K."/>
            <person name="Inaoka T."/>
            <person name="Hiraga Y."/>
            <person name="Ochi K."/>
        </authorList>
    </citation>
    <scope>NUCLEOTIDE SEQUENCE [LARGE SCALE GENOMIC DNA]</scope>
    <source>
        <strain evidence="6 7">T-3040</strain>
    </source>
</reference>
<evidence type="ECO:0000256" key="3">
    <source>
        <dbReference type="ARBA" id="ARBA00022801"/>
    </source>
</evidence>
<evidence type="ECO:0000313" key="7">
    <source>
        <dbReference type="Proteomes" id="UP000245202"/>
    </source>
</evidence>
<keyword evidence="5" id="KW-0119">Carbohydrate metabolism</keyword>